<feature type="compositionally biased region" description="Polar residues" evidence="1">
    <location>
        <begin position="19"/>
        <end position="31"/>
    </location>
</feature>
<accession>A0AAV4NAD0</accession>
<protein>
    <submittedName>
        <fullName evidence="2">Uncharacterized protein</fullName>
    </submittedName>
</protein>
<dbReference type="EMBL" id="BPLR01020630">
    <property type="protein sequence ID" value="GIX80886.1"/>
    <property type="molecule type" value="Genomic_DNA"/>
</dbReference>
<comment type="caution">
    <text evidence="2">The sequence shown here is derived from an EMBL/GenBank/DDBJ whole genome shotgun (WGS) entry which is preliminary data.</text>
</comment>
<organism evidence="2 3">
    <name type="scientific">Caerostris extrusa</name>
    <name type="common">Bark spider</name>
    <name type="synonym">Caerostris bankana</name>
    <dbReference type="NCBI Taxonomy" id="172846"/>
    <lineage>
        <taxon>Eukaryota</taxon>
        <taxon>Metazoa</taxon>
        <taxon>Ecdysozoa</taxon>
        <taxon>Arthropoda</taxon>
        <taxon>Chelicerata</taxon>
        <taxon>Arachnida</taxon>
        <taxon>Araneae</taxon>
        <taxon>Araneomorphae</taxon>
        <taxon>Entelegynae</taxon>
        <taxon>Araneoidea</taxon>
        <taxon>Araneidae</taxon>
        <taxon>Caerostris</taxon>
    </lineage>
</organism>
<evidence type="ECO:0000256" key="1">
    <source>
        <dbReference type="SAM" id="MobiDB-lite"/>
    </source>
</evidence>
<keyword evidence="3" id="KW-1185">Reference proteome</keyword>
<feature type="region of interest" description="Disordered" evidence="1">
    <location>
        <begin position="1"/>
        <end position="36"/>
    </location>
</feature>
<evidence type="ECO:0000313" key="3">
    <source>
        <dbReference type="Proteomes" id="UP001054945"/>
    </source>
</evidence>
<dbReference type="Proteomes" id="UP001054945">
    <property type="component" value="Unassembled WGS sequence"/>
</dbReference>
<gene>
    <name evidence="2" type="ORF">CEXT_289801</name>
</gene>
<proteinExistence type="predicted"/>
<evidence type="ECO:0000313" key="2">
    <source>
        <dbReference type="EMBL" id="GIX80886.1"/>
    </source>
</evidence>
<name>A0AAV4NAD0_CAEEX</name>
<sequence>MAKIKSVRGTDLQNAMRHNPQSKSCQNNAQTEPARRKAEFLRFPIRSNNESLPALVSGDDECAIANIRAFRNMRISAHVT</sequence>
<reference evidence="2 3" key="1">
    <citation type="submission" date="2021-06" db="EMBL/GenBank/DDBJ databases">
        <title>Caerostris extrusa draft genome.</title>
        <authorList>
            <person name="Kono N."/>
            <person name="Arakawa K."/>
        </authorList>
    </citation>
    <scope>NUCLEOTIDE SEQUENCE [LARGE SCALE GENOMIC DNA]</scope>
</reference>
<dbReference type="AlphaFoldDB" id="A0AAV4NAD0"/>